<dbReference type="InterPro" id="IPR009057">
    <property type="entry name" value="Homeodomain-like_sf"/>
</dbReference>
<dbReference type="GeneID" id="107275055"/>
<evidence type="ECO:0000256" key="6">
    <source>
        <dbReference type="PROSITE-ProRule" id="PRU00108"/>
    </source>
</evidence>
<keyword evidence="4 6" id="KW-0371">Homeobox</keyword>
<dbReference type="GO" id="GO:0005634">
    <property type="term" value="C:nucleus"/>
    <property type="evidence" value="ECO:0007669"/>
    <property type="project" value="UniProtKB-SubCell"/>
</dbReference>
<evidence type="ECO:0000259" key="10">
    <source>
        <dbReference type="PROSITE" id="PS50803"/>
    </source>
</evidence>
<dbReference type="InterPro" id="IPR001356">
    <property type="entry name" value="HD"/>
</dbReference>
<dbReference type="RefSeq" id="XP_015610288.1">
    <property type="nucleotide sequence ID" value="XM_015754802.2"/>
</dbReference>
<dbReference type="CDD" id="cd00086">
    <property type="entry name" value="homeodomain"/>
    <property type="match status" value="1"/>
</dbReference>
<evidence type="ECO:0000256" key="7">
    <source>
        <dbReference type="RuleBase" id="RU000682"/>
    </source>
</evidence>
<feature type="region of interest" description="Disordered" evidence="8">
    <location>
        <begin position="35"/>
        <end position="137"/>
    </location>
</feature>
<evidence type="ECO:0000256" key="1">
    <source>
        <dbReference type="ARBA" id="ARBA00004123"/>
    </source>
</evidence>
<feature type="compositionally biased region" description="Low complexity" evidence="8">
    <location>
        <begin position="62"/>
        <end position="87"/>
    </location>
</feature>
<feature type="compositionally biased region" description="Polar residues" evidence="8">
    <location>
        <begin position="88"/>
        <end position="106"/>
    </location>
</feature>
<dbReference type="SMART" id="SM00389">
    <property type="entry name" value="HOX"/>
    <property type="match status" value="1"/>
</dbReference>
<dbReference type="Pfam" id="PF03826">
    <property type="entry name" value="OAR"/>
    <property type="match status" value="1"/>
</dbReference>
<reference evidence="12" key="1">
    <citation type="submission" date="2025-08" db="UniProtKB">
        <authorList>
            <consortium name="RefSeq"/>
        </authorList>
    </citation>
    <scope>IDENTIFICATION</scope>
</reference>
<dbReference type="InterPro" id="IPR003654">
    <property type="entry name" value="OAR_dom"/>
</dbReference>
<feature type="DNA-binding region" description="Homeobox" evidence="6">
    <location>
        <begin position="140"/>
        <end position="199"/>
    </location>
</feature>
<keyword evidence="5 6" id="KW-0539">Nucleus</keyword>
<dbReference type="GO" id="GO:0000981">
    <property type="term" value="F:DNA-binding transcription factor activity, RNA polymerase II-specific"/>
    <property type="evidence" value="ECO:0007669"/>
    <property type="project" value="InterPro"/>
</dbReference>
<dbReference type="Pfam" id="PF00046">
    <property type="entry name" value="Homeodomain"/>
    <property type="match status" value="1"/>
</dbReference>
<dbReference type="SUPFAM" id="SSF46689">
    <property type="entry name" value="Homeodomain-like"/>
    <property type="match status" value="1"/>
</dbReference>
<feature type="domain" description="OAR" evidence="10">
    <location>
        <begin position="350"/>
        <end position="363"/>
    </location>
</feature>
<comment type="subcellular location">
    <subcellularLocation>
        <location evidence="1 6 7">Nucleus</location>
    </subcellularLocation>
</comment>
<dbReference type="PROSITE" id="PS00027">
    <property type="entry name" value="HOMEOBOX_1"/>
    <property type="match status" value="1"/>
</dbReference>
<protein>
    <submittedName>
        <fullName evidence="12">Homeobox protein aristaless isoform X1</fullName>
    </submittedName>
</protein>
<keyword evidence="2" id="KW-0217">Developmental protein</keyword>
<dbReference type="KEGG" id="ccin:107275055"/>
<keyword evidence="11" id="KW-1185">Reference proteome</keyword>
<dbReference type="GO" id="GO:0000977">
    <property type="term" value="F:RNA polymerase II transcription regulatory region sequence-specific DNA binding"/>
    <property type="evidence" value="ECO:0007669"/>
    <property type="project" value="TreeGrafter"/>
</dbReference>
<feature type="compositionally biased region" description="Acidic residues" evidence="8">
    <location>
        <begin position="36"/>
        <end position="45"/>
    </location>
</feature>
<evidence type="ECO:0000256" key="8">
    <source>
        <dbReference type="SAM" id="MobiDB-lite"/>
    </source>
</evidence>
<dbReference type="PROSITE" id="PS50071">
    <property type="entry name" value="HOMEOBOX_2"/>
    <property type="match status" value="1"/>
</dbReference>
<feature type="compositionally biased region" description="Basic and acidic residues" evidence="8">
    <location>
        <begin position="107"/>
        <end position="117"/>
    </location>
</feature>
<accession>A0AAJ7CHL6</accession>
<dbReference type="Gene3D" id="1.10.10.60">
    <property type="entry name" value="Homeodomain-like"/>
    <property type="match status" value="1"/>
</dbReference>
<organism evidence="11 12">
    <name type="scientific">Cephus cinctus</name>
    <name type="common">Wheat stem sawfly</name>
    <dbReference type="NCBI Taxonomy" id="211228"/>
    <lineage>
        <taxon>Eukaryota</taxon>
        <taxon>Metazoa</taxon>
        <taxon>Ecdysozoa</taxon>
        <taxon>Arthropoda</taxon>
        <taxon>Hexapoda</taxon>
        <taxon>Insecta</taxon>
        <taxon>Pterygota</taxon>
        <taxon>Neoptera</taxon>
        <taxon>Endopterygota</taxon>
        <taxon>Hymenoptera</taxon>
        <taxon>Cephoidea</taxon>
        <taxon>Cephidae</taxon>
        <taxon>Cephus</taxon>
    </lineage>
</organism>
<dbReference type="PROSITE" id="PS50803">
    <property type="entry name" value="OAR"/>
    <property type="match status" value="1"/>
</dbReference>
<gene>
    <name evidence="12" type="primary">LOC107275055</name>
</gene>
<name>A0AAJ7CHL6_CEPCN</name>
<dbReference type="FunFam" id="1.10.10.60:FF:000102">
    <property type="entry name" value="Aristaless related homeobox"/>
    <property type="match status" value="1"/>
</dbReference>
<feature type="region of interest" description="Disordered" evidence="8">
    <location>
        <begin position="300"/>
        <end position="349"/>
    </location>
</feature>
<feature type="compositionally biased region" description="Pro residues" evidence="8">
    <location>
        <begin position="307"/>
        <end position="328"/>
    </location>
</feature>
<proteinExistence type="predicted"/>
<keyword evidence="3 6" id="KW-0238">DNA-binding</keyword>
<evidence type="ECO:0000256" key="4">
    <source>
        <dbReference type="ARBA" id="ARBA00023155"/>
    </source>
</evidence>
<dbReference type="PANTHER" id="PTHR24329">
    <property type="entry name" value="HOMEOBOX PROTEIN ARISTALESS"/>
    <property type="match status" value="1"/>
</dbReference>
<dbReference type="InterPro" id="IPR017970">
    <property type="entry name" value="Homeobox_CS"/>
</dbReference>
<evidence type="ECO:0000259" key="9">
    <source>
        <dbReference type="PROSITE" id="PS50071"/>
    </source>
</evidence>
<dbReference type="InterPro" id="IPR000047">
    <property type="entry name" value="HTH_motif"/>
</dbReference>
<evidence type="ECO:0000313" key="12">
    <source>
        <dbReference type="RefSeq" id="XP_015610288.1"/>
    </source>
</evidence>
<evidence type="ECO:0000256" key="3">
    <source>
        <dbReference type="ARBA" id="ARBA00023125"/>
    </source>
</evidence>
<dbReference type="PRINTS" id="PR00031">
    <property type="entry name" value="HTHREPRESSR"/>
</dbReference>
<dbReference type="Proteomes" id="UP000694920">
    <property type="component" value="Unplaced"/>
</dbReference>
<dbReference type="InterPro" id="IPR050649">
    <property type="entry name" value="Paired_Homeobox_TFs"/>
</dbReference>
<feature type="domain" description="Homeobox" evidence="9">
    <location>
        <begin position="138"/>
        <end position="198"/>
    </location>
</feature>
<evidence type="ECO:0000256" key="2">
    <source>
        <dbReference type="ARBA" id="ARBA00022473"/>
    </source>
</evidence>
<evidence type="ECO:0000256" key="5">
    <source>
        <dbReference type="ARBA" id="ARBA00023242"/>
    </source>
</evidence>
<dbReference type="AlphaFoldDB" id="A0AAJ7CHL6"/>
<evidence type="ECO:0000313" key="11">
    <source>
        <dbReference type="Proteomes" id="UP000694920"/>
    </source>
</evidence>
<sequence>MDLSTTPRRPPDGVGISELQKTRVAKSVFSIRSLVDVEDVDLPVNDDERLHENSGRGSSEAVSQTSPGSSSSNSSLTQVTQVTQVSQAHQPPTSVSQTVQMGISTTEEVRPDEEGVHPRAAPTSPESEAEVDDFTPKRKQRRYRTTFTSFQLEELEKAFSRTHYPDVFTREELAMKIGLTEARIQVWFQNRRAKWRKQEKVGPQAHPYNPYLGAGAAPPSAVVAPTLPNPFAHLGSFALRKPFDAFRFPPLAHGPVLPGGYPTHPYHRAPPPLLPPGMPLPYTSAASFQSLLANISASQRPKLVRNSPPPPAPAIGLPPPQPPAPPTASSPQGSPTGNPTALPDIDRRTNSIASLRLKAREYELHLEMLRKNGDLIS</sequence>
<dbReference type="PANTHER" id="PTHR24329:SF579">
    <property type="entry name" value="HOMEOBOX PROTEIN ARISTALESS"/>
    <property type="match status" value="1"/>
</dbReference>